<reference evidence="2" key="1">
    <citation type="journal article" date="2021" name="Microb. Physiol.">
        <title>Proteogenomic Insights into the Physiology of Marine, Sulfate-Reducing, Filamentous Desulfonema limicola and Desulfonema magnum.</title>
        <authorList>
            <person name="Schnaars V."/>
            <person name="Wohlbrand L."/>
            <person name="Scheve S."/>
            <person name="Hinrichs C."/>
            <person name="Reinhardt R."/>
            <person name="Rabus R."/>
        </authorList>
    </citation>
    <scope>NUCLEOTIDE SEQUENCE</scope>
    <source>
        <strain evidence="2">5ac10</strain>
    </source>
</reference>
<dbReference type="KEGG" id="dli:dnl_62180"/>
<dbReference type="EMBL" id="CP061799">
    <property type="protein sequence ID" value="QTA83802.1"/>
    <property type="molecule type" value="Genomic_DNA"/>
</dbReference>
<proteinExistence type="predicted"/>
<keyword evidence="1" id="KW-1133">Transmembrane helix</keyword>
<dbReference type="Proteomes" id="UP000663720">
    <property type="component" value="Chromosome"/>
</dbReference>
<keyword evidence="1" id="KW-0812">Transmembrane</keyword>
<dbReference type="AlphaFoldDB" id="A0A975GJS7"/>
<keyword evidence="3" id="KW-1185">Reference proteome</keyword>
<organism evidence="2 3">
    <name type="scientific">Desulfonema limicola</name>
    <dbReference type="NCBI Taxonomy" id="45656"/>
    <lineage>
        <taxon>Bacteria</taxon>
        <taxon>Pseudomonadati</taxon>
        <taxon>Thermodesulfobacteriota</taxon>
        <taxon>Desulfobacteria</taxon>
        <taxon>Desulfobacterales</taxon>
        <taxon>Desulfococcaceae</taxon>
        <taxon>Desulfonema</taxon>
    </lineage>
</organism>
<protein>
    <submittedName>
        <fullName evidence="2">Uncharacterized protein</fullName>
    </submittedName>
</protein>
<dbReference type="RefSeq" id="WP_207689596.1">
    <property type="nucleotide sequence ID" value="NZ_CP061799.1"/>
</dbReference>
<sequence>MEKGQNFNHHKKGSRIKVEPIRKFKDVKLIKKSFTGQTACASVLIMPASVKLWIISAFRKKRSGMFL</sequence>
<evidence type="ECO:0000313" key="3">
    <source>
        <dbReference type="Proteomes" id="UP000663720"/>
    </source>
</evidence>
<name>A0A975GJS7_9BACT</name>
<keyword evidence="1" id="KW-0472">Membrane</keyword>
<evidence type="ECO:0000256" key="1">
    <source>
        <dbReference type="SAM" id="Phobius"/>
    </source>
</evidence>
<feature type="transmembrane region" description="Helical" evidence="1">
    <location>
        <begin position="34"/>
        <end position="55"/>
    </location>
</feature>
<gene>
    <name evidence="2" type="ORF">dnl_62180</name>
</gene>
<evidence type="ECO:0000313" key="2">
    <source>
        <dbReference type="EMBL" id="QTA83802.1"/>
    </source>
</evidence>
<accession>A0A975GJS7</accession>